<dbReference type="Proteomes" id="UP000076761">
    <property type="component" value="Unassembled WGS sequence"/>
</dbReference>
<organism evidence="2 3">
    <name type="scientific">Neolentinus lepideus HHB14362 ss-1</name>
    <dbReference type="NCBI Taxonomy" id="1314782"/>
    <lineage>
        <taxon>Eukaryota</taxon>
        <taxon>Fungi</taxon>
        <taxon>Dikarya</taxon>
        <taxon>Basidiomycota</taxon>
        <taxon>Agaricomycotina</taxon>
        <taxon>Agaricomycetes</taxon>
        <taxon>Gloeophyllales</taxon>
        <taxon>Gloeophyllaceae</taxon>
        <taxon>Neolentinus</taxon>
    </lineage>
</organism>
<accession>A0A165NB01</accession>
<sequence length="191" mass="21557">MSLECYIAISPTANRHTVSHLVTFQLCSIFSLPSLFHCHLSASCFASWFLFIFFIYIAFVVCGLGPILPFTPSKLSITLRLPGPHSHLTPRALVFALWLCLPFRSHFQWVSSCVHVHHRIIPPLIPSPEPRSPESPEAKWLLQSIHSSVADARDNLLATKVDQAFYVNRSCGPEHSFQIGDYVMLSTRNQQ</sequence>
<keyword evidence="1" id="KW-0812">Transmembrane</keyword>
<keyword evidence="1" id="KW-0472">Membrane</keyword>
<feature type="transmembrane region" description="Helical" evidence="1">
    <location>
        <begin position="48"/>
        <end position="70"/>
    </location>
</feature>
<evidence type="ECO:0000313" key="3">
    <source>
        <dbReference type="Proteomes" id="UP000076761"/>
    </source>
</evidence>
<gene>
    <name evidence="2" type="ORF">NEOLEDRAFT_1234482</name>
</gene>
<reference evidence="2 3" key="1">
    <citation type="journal article" date="2016" name="Mol. Biol. Evol.">
        <title>Comparative Genomics of Early-Diverging Mushroom-Forming Fungi Provides Insights into the Origins of Lignocellulose Decay Capabilities.</title>
        <authorList>
            <person name="Nagy L.G."/>
            <person name="Riley R."/>
            <person name="Tritt A."/>
            <person name="Adam C."/>
            <person name="Daum C."/>
            <person name="Floudas D."/>
            <person name="Sun H."/>
            <person name="Yadav J.S."/>
            <person name="Pangilinan J."/>
            <person name="Larsson K.H."/>
            <person name="Matsuura K."/>
            <person name="Barry K."/>
            <person name="Labutti K."/>
            <person name="Kuo R."/>
            <person name="Ohm R.A."/>
            <person name="Bhattacharya S.S."/>
            <person name="Shirouzu T."/>
            <person name="Yoshinaga Y."/>
            <person name="Martin F.M."/>
            <person name="Grigoriev I.V."/>
            <person name="Hibbett D.S."/>
        </authorList>
    </citation>
    <scope>NUCLEOTIDE SEQUENCE [LARGE SCALE GENOMIC DNA]</scope>
    <source>
        <strain evidence="2 3">HHB14362 ss-1</strain>
    </source>
</reference>
<evidence type="ECO:0000313" key="2">
    <source>
        <dbReference type="EMBL" id="KZT19404.1"/>
    </source>
</evidence>
<dbReference type="OrthoDB" id="3268967at2759"/>
<keyword evidence="1" id="KW-1133">Transmembrane helix</keyword>
<proteinExistence type="predicted"/>
<protein>
    <submittedName>
        <fullName evidence="2">Uncharacterized protein</fullName>
    </submittedName>
</protein>
<name>A0A165NB01_9AGAM</name>
<dbReference type="EMBL" id="KV425641">
    <property type="protein sequence ID" value="KZT19404.1"/>
    <property type="molecule type" value="Genomic_DNA"/>
</dbReference>
<evidence type="ECO:0000256" key="1">
    <source>
        <dbReference type="SAM" id="Phobius"/>
    </source>
</evidence>
<dbReference type="STRING" id="1314782.A0A165NB01"/>
<keyword evidence="3" id="KW-1185">Reference proteome</keyword>
<dbReference type="InParanoid" id="A0A165NB01"/>
<feature type="transmembrane region" description="Helical" evidence="1">
    <location>
        <begin position="21"/>
        <end position="42"/>
    </location>
</feature>
<dbReference type="AlphaFoldDB" id="A0A165NB01"/>